<evidence type="ECO:0000313" key="2">
    <source>
        <dbReference type="EMBL" id="VDD97877.1"/>
    </source>
</evidence>
<dbReference type="Proteomes" id="UP000274131">
    <property type="component" value="Unassembled WGS sequence"/>
</dbReference>
<name>A0A0N4VR32_ENTVE</name>
<reference evidence="4" key="1">
    <citation type="submission" date="2017-02" db="UniProtKB">
        <authorList>
            <consortium name="WormBaseParasite"/>
        </authorList>
    </citation>
    <scope>IDENTIFICATION</scope>
</reference>
<sequence>MYTVFSVEAEKFDWKYQLTLLVILVTVVIEVDCSSNSKNSVPLDVVLQDLDDTTGCNRTVAMPNVHRLIDGTLQTRNDWPNFLEVAKILSDQTDLNVTLRKITNWRDKAVLLYKPNYLPNMSEPKFFLQLYCTTNSTTWIPVLAFPTKKPDFFLLLKPTLTNLDVCDYSQCKASKVSAYVVSIILISLSQIVGYWAAIDLFIV</sequence>
<keyword evidence="1" id="KW-0472">Membrane</keyword>
<protein>
    <submittedName>
        <fullName evidence="4">Neur_chan_LBD domain-containing protein</fullName>
    </submittedName>
</protein>
<reference evidence="2 3" key="2">
    <citation type="submission" date="2018-10" db="EMBL/GenBank/DDBJ databases">
        <authorList>
            <consortium name="Pathogen Informatics"/>
        </authorList>
    </citation>
    <scope>NUCLEOTIDE SEQUENCE [LARGE SCALE GENOMIC DNA]</scope>
</reference>
<organism evidence="4">
    <name type="scientific">Enterobius vermicularis</name>
    <name type="common">Human pinworm</name>
    <dbReference type="NCBI Taxonomy" id="51028"/>
    <lineage>
        <taxon>Eukaryota</taxon>
        <taxon>Metazoa</taxon>
        <taxon>Ecdysozoa</taxon>
        <taxon>Nematoda</taxon>
        <taxon>Chromadorea</taxon>
        <taxon>Rhabditida</taxon>
        <taxon>Spirurina</taxon>
        <taxon>Oxyuridomorpha</taxon>
        <taxon>Oxyuroidea</taxon>
        <taxon>Oxyuridae</taxon>
        <taxon>Enterobius</taxon>
    </lineage>
</organism>
<keyword evidence="3" id="KW-1185">Reference proteome</keyword>
<dbReference type="AlphaFoldDB" id="A0A0N4VR32"/>
<dbReference type="EMBL" id="UXUI01015589">
    <property type="protein sequence ID" value="VDD97877.1"/>
    <property type="molecule type" value="Genomic_DNA"/>
</dbReference>
<evidence type="ECO:0000256" key="1">
    <source>
        <dbReference type="SAM" id="Phobius"/>
    </source>
</evidence>
<keyword evidence="1" id="KW-1133">Transmembrane helix</keyword>
<evidence type="ECO:0000313" key="3">
    <source>
        <dbReference type="Proteomes" id="UP000274131"/>
    </source>
</evidence>
<feature type="transmembrane region" description="Helical" evidence="1">
    <location>
        <begin position="176"/>
        <end position="197"/>
    </location>
</feature>
<accession>A0A0N4VR32</accession>
<gene>
    <name evidence="2" type="ORF">EVEC_LOCUS12628</name>
</gene>
<dbReference type="STRING" id="51028.A0A0N4VR32"/>
<keyword evidence="1" id="KW-0812">Transmembrane</keyword>
<dbReference type="WBParaSite" id="EVEC_0001349201-mRNA-1">
    <property type="protein sequence ID" value="EVEC_0001349201-mRNA-1"/>
    <property type="gene ID" value="EVEC_0001349201"/>
</dbReference>
<evidence type="ECO:0000313" key="4">
    <source>
        <dbReference type="WBParaSite" id="EVEC_0001349201-mRNA-1"/>
    </source>
</evidence>
<proteinExistence type="predicted"/>